<dbReference type="EMBL" id="QPMH01000003">
    <property type="protein sequence ID" value="RDD62941.1"/>
    <property type="molecule type" value="Genomic_DNA"/>
</dbReference>
<dbReference type="Gene3D" id="1.10.12.10">
    <property type="entry name" value="Lyase 2-enoyl-coa Hydratase, Chain A, domain 2"/>
    <property type="match status" value="1"/>
</dbReference>
<dbReference type="CDD" id="cd06558">
    <property type="entry name" value="crotonase-like"/>
    <property type="match status" value="1"/>
</dbReference>
<dbReference type="PANTHER" id="PTHR11941">
    <property type="entry name" value="ENOYL-COA HYDRATASE-RELATED"/>
    <property type="match status" value="1"/>
</dbReference>
<dbReference type="InterPro" id="IPR001753">
    <property type="entry name" value="Enoyl-CoA_hydra/iso"/>
</dbReference>
<sequence>MNEDPVLLSGRGAVRTVTLNRPAARNALSREAIHGLTRILTQCADDDEVAVLVLTGGPEVFAAGADVSEMAGMDQRQAFMSDFTGCCDALGTFRKPVLAAVEGHALGGGCELVEMCDIVIASRTARFAHPEVKLATMPGAGGTQRLPRAIGKHKAMDMLLTGRAMEAEEAERAGLVSRLVPEGEALAAAEALAGEMAALSAPVLMMIKEAAGFGASASLGDGLKHERRLFNLTFGLDDRREGMGAFLEKRRPEFRNQ</sequence>
<comment type="similarity">
    <text evidence="1">Belongs to the enoyl-CoA hydratase/isomerase family.</text>
</comment>
<dbReference type="FunFam" id="1.10.12.10:FF:000001">
    <property type="entry name" value="Probable enoyl-CoA hydratase, mitochondrial"/>
    <property type="match status" value="1"/>
</dbReference>
<accession>A0A369TC70</accession>
<dbReference type="FunFam" id="3.90.226.10:FF:000009">
    <property type="entry name" value="Carnitinyl-CoA dehydratase"/>
    <property type="match status" value="1"/>
</dbReference>
<organism evidence="3 4">
    <name type="scientific">Ferruginivarius sediminum</name>
    <dbReference type="NCBI Taxonomy" id="2661937"/>
    <lineage>
        <taxon>Bacteria</taxon>
        <taxon>Pseudomonadati</taxon>
        <taxon>Pseudomonadota</taxon>
        <taxon>Alphaproteobacteria</taxon>
        <taxon>Rhodospirillales</taxon>
        <taxon>Rhodospirillaceae</taxon>
        <taxon>Ferruginivarius</taxon>
    </lineage>
</organism>
<reference evidence="3 4" key="1">
    <citation type="submission" date="2018-07" db="EMBL/GenBank/DDBJ databases">
        <title>Venubactetium sediminum gen. nov., sp. nov., isolated from a marine solar saltern.</title>
        <authorList>
            <person name="Wang S."/>
        </authorList>
    </citation>
    <scope>NUCLEOTIDE SEQUENCE [LARGE SCALE GENOMIC DNA]</scope>
    <source>
        <strain evidence="3 4">WD2A32</strain>
    </source>
</reference>
<name>A0A369TC70_9PROT</name>
<evidence type="ECO:0000313" key="4">
    <source>
        <dbReference type="Proteomes" id="UP000253941"/>
    </source>
</evidence>
<dbReference type="Proteomes" id="UP000253941">
    <property type="component" value="Unassembled WGS sequence"/>
</dbReference>
<keyword evidence="4" id="KW-1185">Reference proteome</keyword>
<dbReference type="AlphaFoldDB" id="A0A369TC70"/>
<gene>
    <name evidence="3" type="ORF">DRB17_03970</name>
</gene>
<keyword evidence="2" id="KW-0456">Lyase</keyword>
<protein>
    <submittedName>
        <fullName evidence="3">Enoyl-CoA hydratase</fullName>
    </submittedName>
</protein>
<dbReference type="Pfam" id="PF00378">
    <property type="entry name" value="ECH_1"/>
    <property type="match status" value="1"/>
</dbReference>
<dbReference type="InterPro" id="IPR014748">
    <property type="entry name" value="Enoyl-CoA_hydra_C"/>
</dbReference>
<evidence type="ECO:0000256" key="2">
    <source>
        <dbReference type="ARBA" id="ARBA00023239"/>
    </source>
</evidence>
<proteinExistence type="inferred from homology"/>
<evidence type="ECO:0000313" key="3">
    <source>
        <dbReference type="EMBL" id="RDD62941.1"/>
    </source>
</evidence>
<dbReference type="GO" id="GO:0006635">
    <property type="term" value="P:fatty acid beta-oxidation"/>
    <property type="evidence" value="ECO:0007669"/>
    <property type="project" value="TreeGrafter"/>
</dbReference>
<dbReference type="PANTHER" id="PTHR11941:SF54">
    <property type="entry name" value="ENOYL-COA HYDRATASE, MITOCHONDRIAL"/>
    <property type="match status" value="1"/>
</dbReference>
<dbReference type="SUPFAM" id="SSF52096">
    <property type="entry name" value="ClpP/crotonase"/>
    <property type="match status" value="1"/>
</dbReference>
<comment type="caution">
    <text evidence="3">The sequence shown here is derived from an EMBL/GenBank/DDBJ whole genome shotgun (WGS) entry which is preliminary data.</text>
</comment>
<evidence type="ECO:0000256" key="1">
    <source>
        <dbReference type="ARBA" id="ARBA00005254"/>
    </source>
</evidence>
<dbReference type="Gene3D" id="3.90.226.10">
    <property type="entry name" value="2-enoyl-CoA Hydratase, Chain A, domain 1"/>
    <property type="match status" value="1"/>
</dbReference>
<dbReference type="InterPro" id="IPR029045">
    <property type="entry name" value="ClpP/crotonase-like_dom_sf"/>
</dbReference>
<dbReference type="GO" id="GO:0016836">
    <property type="term" value="F:hydro-lyase activity"/>
    <property type="evidence" value="ECO:0007669"/>
    <property type="project" value="UniProtKB-ARBA"/>
</dbReference>
<dbReference type="RefSeq" id="WP_114580892.1">
    <property type="nucleotide sequence ID" value="NZ_QPMH01000003.1"/>
</dbReference>